<evidence type="ECO:0000313" key="2">
    <source>
        <dbReference type="EMBL" id="MFC4756433.1"/>
    </source>
</evidence>
<comment type="caution">
    <text evidence="2">The sequence shown here is derived from an EMBL/GenBank/DDBJ whole genome shotgun (WGS) entry which is preliminary data.</text>
</comment>
<organism evidence="2 3">
    <name type="scientific">Dietzia aurantiaca</name>
    <dbReference type="NCBI Taxonomy" id="983873"/>
    <lineage>
        <taxon>Bacteria</taxon>
        <taxon>Bacillati</taxon>
        <taxon>Actinomycetota</taxon>
        <taxon>Actinomycetes</taxon>
        <taxon>Mycobacteriales</taxon>
        <taxon>Dietziaceae</taxon>
        <taxon>Dietzia</taxon>
    </lineage>
</organism>
<dbReference type="RefSeq" id="WP_344992905.1">
    <property type="nucleotide sequence ID" value="NZ_BAABCD010000020.1"/>
</dbReference>
<gene>
    <name evidence="2" type="ORF">ACFO7U_16800</name>
</gene>
<reference evidence="3" key="1">
    <citation type="journal article" date="2019" name="Int. J. Syst. Evol. Microbiol.">
        <title>The Global Catalogue of Microorganisms (GCM) 10K type strain sequencing project: providing services to taxonomists for standard genome sequencing and annotation.</title>
        <authorList>
            <consortium name="The Broad Institute Genomics Platform"/>
            <consortium name="The Broad Institute Genome Sequencing Center for Infectious Disease"/>
            <person name="Wu L."/>
            <person name="Ma J."/>
        </authorList>
    </citation>
    <scope>NUCLEOTIDE SEQUENCE [LARGE SCALE GENOMIC DNA]</scope>
    <source>
        <strain evidence="3">JCM 11882</strain>
    </source>
</reference>
<feature type="region of interest" description="Disordered" evidence="1">
    <location>
        <begin position="101"/>
        <end position="257"/>
    </location>
</feature>
<name>A0ABV9PYV3_9ACTN</name>
<evidence type="ECO:0000256" key="1">
    <source>
        <dbReference type="SAM" id="MobiDB-lite"/>
    </source>
</evidence>
<dbReference type="EMBL" id="JBHSHP010000060">
    <property type="protein sequence ID" value="MFC4756433.1"/>
    <property type="molecule type" value="Genomic_DNA"/>
</dbReference>
<accession>A0ABV9PYV3</accession>
<dbReference type="Proteomes" id="UP001595836">
    <property type="component" value="Unassembled WGS sequence"/>
</dbReference>
<protein>
    <submittedName>
        <fullName evidence="2">Uncharacterized protein</fullName>
    </submittedName>
</protein>
<feature type="compositionally biased region" description="Low complexity" evidence="1">
    <location>
        <begin position="101"/>
        <end position="157"/>
    </location>
</feature>
<proteinExistence type="predicted"/>
<evidence type="ECO:0000313" key="3">
    <source>
        <dbReference type="Proteomes" id="UP001595836"/>
    </source>
</evidence>
<keyword evidence="3" id="KW-1185">Reference proteome</keyword>
<sequence>MRAVTLALAAIPVVFGGLGLAAVVGVFDPFIAPTPASEETQISQDTESRATAASQATGTVIDGRRPHLSVIDGHVNLFLPAPMPAILSLLPIPAVDLAPLPGSGADDAPAGPGEAGPGSQTSPGAGAQSGSGTASDPSAGAAPASPAAVQPTAAYTPPAAPRARPPEPPQPPGNNDPGQIGGPRFDLDTLARQTGERVNNAIPPHAGKPGRPPHADTSGPPPHASDNNRSAHAATNGRPDHAAGGGPKSDNGRSAPR</sequence>